<sequence>MCYQLVEIYSACKCLYYQHAVDRCGNYGRRGHGITERTIFVGYACHLHSHGSDQAHGGHNSILSLVTGRPTWLRSPLAQFESTAWIGFLYSFRARGNLSPTRRPSQLSLLFVGHDRFNMSSSAPPVL</sequence>
<dbReference type="OrthoDB" id="5355526at2759"/>
<organism evidence="1 2">
    <name type="scientific">Microdochium bolleyi</name>
    <dbReference type="NCBI Taxonomy" id="196109"/>
    <lineage>
        <taxon>Eukaryota</taxon>
        <taxon>Fungi</taxon>
        <taxon>Dikarya</taxon>
        <taxon>Ascomycota</taxon>
        <taxon>Pezizomycotina</taxon>
        <taxon>Sordariomycetes</taxon>
        <taxon>Xylariomycetidae</taxon>
        <taxon>Xylariales</taxon>
        <taxon>Microdochiaceae</taxon>
        <taxon>Microdochium</taxon>
    </lineage>
</organism>
<dbReference type="Proteomes" id="UP000070501">
    <property type="component" value="Unassembled WGS sequence"/>
</dbReference>
<evidence type="ECO:0000313" key="2">
    <source>
        <dbReference type="Proteomes" id="UP000070501"/>
    </source>
</evidence>
<protein>
    <submittedName>
        <fullName evidence="1">Uncharacterized protein</fullName>
    </submittedName>
</protein>
<gene>
    <name evidence="1" type="ORF">Micbo1qcDRAFT_205188</name>
</gene>
<dbReference type="AlphaFoldDB" id="A0A136J271"/>
<reference evidence="2" key="1">
    <citation type="submission" date="2016-02" db="EMBL/GenBank/DDBJ databases">
        <title>Draft genome sequence of Microdochium bolleyi, a fungal endophyte of beachgrass.</title>
        <authorList>
            <consortium name="DOE Joint Genome Institute"/>
            <person name="David A.S."/>
            <person name="May G."/>
            <person name="Haridas S."/>
            <person name="Lim J."/>
            <person name="Wang M."/>
            <person name="Labutti K."/>
            <person name="Lipzen A."/>
            <person name="Barry K."/>
            <person name="Grigoriev I.V."/>
        </authorList>
    </citation>
    <scope>NUCLEOTIDE SEQUENCE [LARGE SCALE GENOMIC DNA]</scope>
    <source>
        <strain evidence="2">J235TASD1</strain>
    </source>
</reference>
<proteinExistence type="predicted"/>
<name>A0A136J271_9PEZI</name>
<dbReference type="EMBL" id="KQ964251">
    <property type="protein sequence ID" value="KXJ91183.1"/>
    <property type="molecule type" value="Genomic_DNA"/>
</dbReference>
<keyword evidence="2" id="KW-1185">Reference proteome</keyword>
<accession>A0A136J271</accession>
<dbReference type="InParanoid" id="A0A136J271"/>
<evidence type="ECO:0000313" key="1">
    <source>
        <dbReference type="EMBL" id="KXJ91183.1"/>
    </source>
</evidence>